<reference evidence="1 2" key="1">
    <citation type="submission" date="2022-12" db="EMBL/GenBank/DDBJ databases">
        <title>Metagenome assembled genome from gulf of manar.</title>
        <authorList>
            <person name="Kohli P."/>
            <person name="Pk S."/>
            <person name="Venkata Ramana C."/>
            <person name="Sasikala C."/>
        </authorList>
    </citation>
    <scope>NUCLEOTIDE SEQUENCE [LARGE SCALE GENOMIC DNA]</scope>
    <source>
        <strain evidence="1">JB008</strain>
    </source>
</reference>
<dbReference type="EMBL" id="JAQQAL010000049">
    <property type="protein sequence ID" value="MDC7228479.1"/>
    <property type="molecule type" value="Genomic_DNA"/>
</dbReference>
<protein>
    <submittedName>
        <fullName evidence="1">Uncharacterized protein</fullName>
    </submittedName>
</protein>
<accession>A0AAJ1IFQ0</accession>
<dbReference type="SUPFAM" id="SSF54285">
    <property type="entry name" value="MoaD/ThiS"/>
    <property type="match status" value="1"/>
</dbReference>
<dbReference type="Proteomes" id="UP001221217">
    <property type="component" value="Unassembled WGS sequence"/>
</dbReference>
<dbReference type="InterPro" id="IPR016155">
    <property type="entry name" value="Mopterin_synth/thiamin_S_b"/>
</dbReference>
<dbReference type="AlphaFoldDB" id="A0AAJ1IFQ0"/>
<gene>
    <name evidence="1" type="ORF">PQJ61_17085</name>
</gene>
<name>A0AAJ1IFQ0_9SPIO</name>
<evidence type="ECO:0000313" key="2">
    <source>
        <dbReference type="Proteomes" id="UP001221217"/>
    </source>
</evidence>
<evidence type="ECO:0000313" key="1">
    <source>
        <dbReference type="EMBL" id="MDC7228479.1"/>
    </source>
</evidence>
<proteinExistence type="predicted"/>
<comment type="caution">
    <text evidence="1">The sequence shown here is derived from an EMBL/GenBank/DDBJ whole genome shotgun (WGS) entry which is preliminary data.</text>
</comment>
<organism evidence="1 2">
    <name type="scientific">Candidatus Thalassospirochaeta sargassi</name>
    <dbReference type="NCBI Taxonomy" id="3119039"/>
    <lineage>
        <taxon>Bacteria</taxon>
        <taxon>Pseudomonadati</taxon>
        <taxon>Spirochaetota</taxon>
        <taxon>Spirochaetia</taxon>
        <taxon>Spirochaetales</taxon>
        <taxon>Spirochaetaceae</taxon>
        <taxon>Candidatus Thalassospirochaeta</taxon>
    </lineage>
</organism>
<sequence>MKISISFYGNLIIHRTEANELKRQIQIPGGMTVSGLLVSYGISEKTVKAVCNGKKVDVRHILMEDDYLQFYSLNSGG</sequence>